<protein>
    <submittedName>
        <fullName evidence="2">Uncharacterized protein</fullName>
    </submittedName>
</protein>
<feature type="signal peptide" evidence="1">
    <location>
        <begin position="1"/>
        <end position="22"/>
    </location>
</feature>
<dbReference type="EMBL" id="MTCZ01000038">
    <property type="protein sequence ID" value="OWP84392.1"/>
    <property type="molecule type" value="Genomic_DNA"/>
</dbReference>
<dbReference type="Proteomes" id="UP000197768">
    <property type="component" value="Unassembled WGS sequence"/>
</dbReference>
<dbReference type="RefSeq" id="WP_088391842.1">
    <property type="nucleotide sequence ID" value="NZ_MTCZ01000038.1"/>
</dbReference>
<evidence type="ECO:0000313" key="3">
    <source>
        <dbReference type="Proteomes" id="UP000197768"/>
    </source>
</evidence>
<reference evidence="2 3" key="1">
    <citation type="journal article" date="2017" name="Infect. Genet. Evol.">
        <title>Comparative genome analysis of fish pathogen Flavobacterium columnare reveals extensive sequence diversity within the species.</title>
        <authorList>
            <person name="Kayansamruaj P."/>
            <person name="Dong H.T."/>
            <person name="Hirono I."/>
            <person name="Kondo H."/>
            <person name="Senapin S."/>
            <person name="Rodkhum C."/>
        </authorList>
    </citation>
    <scope>NUCLEOTIDE SEQUENCE [LARGE SCALE GENOMIC DNA]</scope>
    <source>
        <strain evidence="2 3">1215</strain>
    </source>
</reference>
<gene>
    <name evidence="2" type="ORF">BWK59_05545</name>
</gene>
<name>A0A246GJE0_9FLAO</name>
<feature type="chain" id="PRO_5012896537" evidence="1">
    <location>
        <begin position="23"/>
        <end position="1531"/>
    </location>
</feature>
<comment type="caution">
    <text evidence="2">The sequence shown here is derived from an EMBL/GenBank/DDBJ whole genome shotgun (WGS) entry which is preliminary data.</text>
</comment>
<accession>A0A246GJE0</accession>
<organism evidence="2 3">
    <name type="scientific">Flavobacterium davisii</name>
    <dbReference type="NCBI Taxonomy" id="2906077"/>
    <lineage>
        <taxon>Bacteria</taxon>
        <taxon>Pseudomonadati</taxon>
        <taxon>Bacteroidota</taxon>
        <taxon>Flavobacteriia</taxon>
        <taxon>Flavobacteriales</taxon>
        <taxon>Flavobacteriaceae</taxon>
        <taxon>Flavobacterium</taxon>
    </lineage>
</organism>
<evidence type="ECO:0000313" key="2">
    <source>
        <dbReference type="EMBL" id="OWP84392.1"/>
    </source>
</evidence>
<sequence>MKNILFSLLVFLNLLVCQTSVSQQSPNTKGMAEASFAKIEKTDRWVNSFANQELVELPIGIRKTVSNVQYSVGVTKATFTPEYTMLTVFCRVDLPQTKADGTPVQLFFGADNIKLSHQGGIIGEAKLVLLGNIDIPFNDNQWQLSLYGGFDMKTEAVNSELTYVTIDCDGFKEMKISGAVEFSRDLILPLENGVVNEARTTVPKTYYNGVTKQVPNRVKGEFSIMGSNFNDILVNVSLQPFVLKEKRNGSNYDGNFQFLVSNAVLDLSDLQNHPTVQFPDYYQKNGLLMPTANAWRGVYVETFDVGLPKEFKTTDTQQNKERIHLGASKLIIDKFGVSGTFYGDNIFPLEKGITSDQKSWAYSLDHIDVTITANHFVKANLNGQILLPITKNSSNTNPQTSSKALAYSGFISKEEQRLIVVTKDALSFDLWKAKATLLPNSSVELKIANGTFLPKANLHGTLSITTSKSDTEENSTGKKTVDFSGITFQNLQLQTVSPVISVQYMGYAGTVSFGNFPVSIGNIGVSMQQSSARLDFDLGLNLMESIGAGATARIGIKAKLHEENFRQKWKYDGLDLSAINIKADFSGFKMNGQLILMENDPTYGDGFSADLDVEVVSVVKVKAKAIFGKTTFKYWYFDASAKWPAVPSPFMINGFGGGAYYKMRRKEGISPTEFSPSGLSYIPDETRGLGLKALIYFHIGKEEVFDGEAGFEIAFNTSGGINTLAIFGKGGIMAKIPGLKSVSGLMNKVASSPAAMSSFMGVSESSLNGSFASKFLPKAKTSIPGEISDKVGINVEAAIEFDFQNKSMHGTFDVYINTPGNFIAGVGAGGRAGWAVFHKDPQDWYIYIGTPDDRCGVKMGVAGISLKTTSYFMAGTELPGSPPPPDIVAQILGVDAQSLNYMRDENALANGGGFAFGASLDFDTGDLSFLLFYARFQAGIGFDIMLKDYGEAHCSNTGDQVGINGWYANGQSYAYLQGELGIRVKLLFINMKIPIVSGGAAVLLQAKLPNPFWMRGYVGGYMNILGGLIKGRFRFKLTIGEECIFENASPLGGIKLITDVSPKKGTEKADVFTIPQATFAMKVNEPIVIPEDDGDQTYKIILEKFKVLDGTKEVAGTIEWTSMKDRANFISTDILPPNKSLKVQVEVSFQKLENGIFRTVMQNGQVAKELEEREFTTGGAPNYIPLTNILYSYPVVDQKYFFEEEYDKGYIKLKRGQDYLFEDPSWETQVKMKVLPSGTSLTTAFNYDTNANEVSYTLPNIEQDKKYSFAIISGLKGAVATTSASTSTTSITEGDNDISITQNQAQSQSKEGEIERIGYGFGTSKYKTFTQKMEHSPTQNYNFGMIYSDVIYLSNTLNSQEAFDLTDLQGTMYSETTPLLTATSKLNDTYYTTDMAPYLYKAYPLAGSYTLRNRDTNELGLPPAKALPIITYYLTSLENDTNTQWLKSNFPFKYNLPLLYKSDWMDLRDQVVNDYVNGTITSTSLAYQFLSKEYTFMRFGFYEVALKYRLPGNKKTTEYTYKFKNENQVRF</sequence>
<keyword evidence="1" id="KW-0732">Signal</keyword>
<evidence type="ECO:0000256" key="1">
    <source>
        <dbReference type="SAM" id="SignalP"/>
    </source>
</evidence>
<proteinExistence type="predicted"/>